<dbReference type="Gene3D" id="1.10.287.130">
    <property type="match status" value="1"/>
</dbReference>
<comment type="similarity">
    <text evidence="1">Belongs to the SIMIBI class G3E GTPase family. ArgK/MeaB subfamily.</text>
</comment>
<dbReference type="GO" id="GO:0005737">
    <property type="term" value="C:cytoplasm"/>
    <property type="evidence" value="ECO:0007669"/>
    <property type="project" value="TreeGrafter"/>
</dbReference>
<dbReference type="PANTHER" id="PTHR23408:SF3">
    <property type="entry name" value="METHYLMALONIC ACIDURIA TYPE A PROTEIN, MITOCHONDRIAL"/>
    <property type="match status" value="1"/>
</dbReference>
<comment type="caution">
    <text evidence="2">The sequence shown here is derived from an EMBL/GenBank/DDBJ whole genome shotgun (WGS) entry which is preliminary data.</text>
</comment>
<gene>
    <name evidence="2" type="primary">meaB</name>
    <name evidence="2" type="ORF">ESB00_16390</name>
</gene>
<evidence type="ECO:0000313" key="2">
    <source>
        <dbReference type="EMBL" id="RXK53277.1"/>
    </source>
</evidence>
<protein>
    <submittedName>
        <fullName evidence="2">Methylmalonyl Co-A mutase-associated GTPase MeaB</fullName>
    </submittedName>
</protein>
<name>A0A4Q1C4F7_9BACT</name>
<dbReference type="SUPFAM" id="SSF52540">
    <property type="entry name" value="P-loop containing nucleoside triphosphate hydrolases"/>
    <property type="match status" value="1"/>
</dbReference>
<dbReference type="InterPro" id="IPR027417">
    <property type="entry name" value="P-loop_NTPase"/>
</dbReference>
<dbReference type="Gene3D" id="3.40.50.300">
    <property type="entry name" value="P-loop containing nucleotide triphosphate hydrolases"/>
    <property type="match status" value="1"/>
</dbReference>
<sequence>MKPDSYQPDWVPPEGGEGFATRIVPGTPAGASVARVKVAAPEIGLAELAKRILAGDRVALARGITLVESRSAAHREAAEELLALVNDRAGAALRIGITGVPGAGKSTFIEALGLQLCEDGWQVAVLSVDPSSPVTGGSILGDKTRMERLSRHPAAFIRPSPSGCELGGVARRTRETIALCEAAGFDTVLVETVGVGQSEVLVRDMVDCFLVLLIAGAGDELQGMKKGIIELADLLVVNKADGDNRARAEAARLEFTRALQYLAGKEGAWQPPVLACSAQTGEGVGAVWDTVEQFIAQARGRGDFEVRRGTQQLTWLQTQIEEGLKELMLADPAVRAEQAEVVRRVAAGSLSPTAGARRLLAKIAKK</sequence>
<dbReference type="PANTHER" id="PTHR23408">
    <property type="entry name" value="METHYLMALONYL-COA MUTASE"/>
    <property type="match status" value="1"/>
</dbReference>
<dbReference type="RefSeq" id="WP_129048866.1">
    <property type="nucleotide sequence ID" value="NZ_SDHX01000002.1"/>
</dbReference>
<dbReference type="GO" id="GO:0005525">
    <property type="term" value="F:GTP binding"/>
    <property type="evidence" value="ECO:0007669"/>
    <property type="project" value="InterPro"/>
</dbReference>
<dbReference type="GO" id="GO:0003924">
    <property type="term" value="F:GTPase activity"/>
    <property type="evidence" value="ECO:0007669"/>
    <property type="project" value="InterPro"/>
</dbReference>
<reference evidence="2 3" key="1">
    <citation type="submission" date="2019-01" db="EMBL/GenBank/DDBJ databases">
        <title>Lacunisphaera sp. strain TWA-58.</title>
        <authorList>
            <person name="Chen W.-M."/>
        </authorList>
    </citation>
    <scope>NUCLEOTIDE SEQUENCE [LARGE SCALE GENOMIC DNA]</scope>
    <source>
        <strain evidence="2 3">TWA-58</strain>
    </source>
</reference>
<dbReference type="NCBIfam" id="TIGR00750">
    <property type="entry name" value="lao"/>
    <property type="match status" value="1"/>
</dbReference>
<dbReference type="AlphaFoldDB" id="A0A4Q1C4F7"/>
<evidence type="ECO:0000313" key="3">
    <source>
        <dbReference type="Proteomes" id="UP000290218"/>
    </source>
</evidence>
<accession>A0A4Q1C4F7</accession>
<keyword evidence="3" id="KW-1185">Reference proteome</keyword>
<evidence type="ECO:0000256" key="1">
    <source>
        <dbReference type="ARBA" id="ARBA00009625"/>
    </source>
</evidence>
<dbReference type="OrthoDB" id="9778292at2"/>
<organism evidence="2 3">
    <name type="scientific">Oleiharenicola lentus</name>
    <dbReference type="NCBI Taxonomy" id="2508720"/>
    <lineage>
        <taxon>Bacteria</taxon>
        <taxon>Pseudomonadati</taxon>
        <taxon>Verrucomicrobiota</taxon>
        <taxon>Opitutia</taxon>
        <taxon>Opitutales</taxon>
        <taxon>Opitutaceae</taxon>
        <taxon>Oleiharenicola</taxon>
    </lineage>
</organism>
<dbReference type="CDD" id="cd03114">
    <property type="entry name" value="MMAA-like"/>
    <property type="match status" value="1"/>
</dbReference>
<dbReference type="Gene3D" id="1.20.5.170">
    <property type="match status" value="1"/>
</dbReference>
<dbReference type="InterPro" id="IPR005129">
    <property type="entry name" value="GTPase_ArgK"/>
</dbReference>
<dbReference type="Pfam" id="PF03308">
    <property type="entry name" value="MeaB"/>
    <property type="match status" value="1"/>
</dbReference>
<dbReference type="Proteomes" id="UP000290218">
    <property type="component" value="Unassembled WGS sequence"/>
</dbReference>
<proteinExistence type="inferred from homology"/>
<dbReference type="NCBIfam" id="NF006958">
    <property type="entry name" value="PRK09435.1"/>
    <property type="match status" value="1"/>
</dbReference>
<dbReference type="EMBL" id="SDHX01000002">
    <property type="protein sequence ID" value="RXK53277.1"/>
    <property type="molecule type" value="Genomic_DNA"/>
</dbReference>